<organism evidence="2 3">
    <name type="scientific">Trichoderma cornu-damae</name>
    <dbReference type="NCBI Taxonomy" id="654480"/>
    <lineage>
        <taxon>Eukaryota</taxon>
        <taxon>Fungi</taxon>
        <taxon>Dikarya</taxon>
        <taxon>Ascomycota</taxon>
        <taxon>Pezizomycotina</taxon>
        <taxon>Sordariomycetes</taxon>
        <taxon>Hypocreomycetidae</taxon>
        <taxon>Hypocreales</taxon>
        <taxon>Hypocreaceae</taxon>
        <taxon>Trichoderma</taxon>
    </lineage>
</organism>
<feature type="compositionally biased region" description="Basic and acidic residues" evidence="1">
    <location>
        <begin position="54"/>
        <end position="75"/>
    </location>
</feature>
<feature type="compositionally biased region" description="Low complexity" evidence="1">
    <location>
        <begin position="36"/>
        <end position="52"/>
    </location>
</feature>
<protein>
    <submittedName>
        <fullName evidence="2">Uncharacterized protein</fullName>
    </submittedName>
</protein>
<accession>A0A9P8U0H7</accession>
<evidence type="ECO:0000313" key="2">
    <source>
        <dbReference type="EMBL" id="KAH6610599.1"/>
    </source>
</evidence>
<evidence type="ECO:0000313" key="3">
    <source>
        <dbReference type="Proteomes" id="UP000827724"/>
    </source>
</evidence>
<keyword evidence="3" id="KW-1185">Reference proteome</keyword>
<dbReference type="Proteomes" id="UP000827724">
    <property type="component" value="Unassembled WGS sequence"/>
</dbReference>
<comment type="caution">
    <text evidence="2">The sequence shown here is derived from an EMBL/GenBank/DDBJ whole genome shotgun (WGS) entry which is preliminary data.</text>
</comment>
<dbReference type="AlphaFoldDB" id="A0A9P8U0H7"/>
<gene>
    <name evidence="2" type="ORF">Trco_000619</name>
</gene>
<proteinExistence type="predicted"/>
<dbReference type="EMBL" id="JAIWOZ010000001">
    <property type="protein sequence ID" value="KAH6610599.1"/>
    <property type="molecule type" value="Genomic_DNA"/>
</dbReference>
<name>A0A9P8U0H7_9HYPO</name>
<evidence type="ECO:0000256" key="1">
    <source>
        <dbReference type="SAM" id="MobiDB-lite"/>
    </source>
</evidence>
<dbReference type="OrthoDB" id="10618589at2759"/>
<sequence>MMGFGFVVPIPSADEYNDFVTQLPLSPALKKRLSTSSSLLFQNQNQNQNQNENENEHGHERDDKAGAAERSEHKTGVLKKWRMLVDGKMHAREGYESNAEMKLN</sequence>
<reference evidence="2" key="1">
    <citation type="submission" date="2021-08" db="EMBL/GenBank/DDBJ databases">
        <title>Chromosome-Level Trichoderma cornu-damae using Hi-C Data.</title>
        <authorList>
            <person name="Kim C.S."/>
        </authorList>
    </citation>
    <scope>NUCLEOTIDE SEQUENCE</scope>
    <source>
        <strain evidence="2">KA19-0412C</strain>
    </source>
</reference>
<feature type="region of interest" description="Disordered" evidence="1">
    <location>
        <begin position="36"/>
        <end position="79"/>
    </location>
</feature>